<evidence type="ECO:0000313" key="2">
    <source>
        <dbReference type="Proteomes" id="UP000663193"/>
    </source>
</evidence>
<keyword evidence="2" id="KW-1185">Reference proteome</keyword>
<gene>
    <name evidence="1" type="ORF">JI435_090430</name>
</gene>
<proteinExistence type="predicted"/>
<evidence type="ECO:0000313" key="1">
    <source>
        <dbReference type="EMBL" id="QRD00485.1"/>
    </source>
</evidence>
<dbReference type="Proteomes" id="UP000663193">
    <property type="component" value="Chromosome 11"/>
</dbReference>
<organism evidence="1 2">
    <name type="scientific">Phaeosphaeria nodorum (strain SN15 / ATCC MYA-4574 / FGSC 10173)</name>
    <name type="common">Glume blotch fungus</name>
    <name type="synonym">Parastagonospora nodorum</name>
    <dbReference type="NCBI Taxonomy" id="321614"/>
    <lineage>
        <taxon>Eukaryota</taxon>
        <taxon>Fungi</taxon>
        <taxon>Dikarya</taxon>
        <taxon>Ascomycota</taxon>
        <taxon>Pezizomycotina</taxon>
        <taxon>Dothideomycetes</taxon>
        <taxon>Pleosporomycetidae</taxon>
        <taxon>Pleosporales</taxon>
        <taxon>Pleosporineae</taxon>
        <taxon>Phaeosphaeriaceae</taxon>
        <taxon>Parastagonospora</taxon>
    </lineage>
</organism>
<accession>A0A7U2I3J3</accession>
<dbReference type="VEuPathDB" id="FungiDB:JI435_090430"/>
<reference evidence="2" key="1">
    <citation type="journal article" date="2021" name="BMC Genomics">
        <title>Chromosome-level genome assembly and manually-curated proteome of model necrotroph Parastagonospora nodorum Sn15 reveals a genome-wide trove of candidate effector homologs, and redundancy of virulence-related functions within an accessory chromosome.</title>
        <authorList>
            <person name="Bertazzoni S."/>
            <person name="Jones D.A.B."/>
            <person name="Phan H.T."/>
            <person name="Tan K.-C."/>
            <person name="Hane J.K."/>
        </authorList>
    </citation>
    <scope>NUCLEOTIDE SEQUENCE [LARGE SCALE GENOMIC DNA]</scope>
    <source>
        <strain evidence="2">SN15 / ATCC MYA-4574 / FGSC 10173)</strain>
    </source>
</reference>
<name>A0A7U2I3J3_PHANO</name>
<protein>
    <submittedName>
        <fullName evidence="1">Uncharacterized protein</fullName>
    </submittedName>
</protein>
<dbReference type="AlphaFoldDB" id="A0A7U2I3J3"/>
<dbReference type="EMBL" id="CP069033">
    <property type="protein sequence ID" value="QRD00485.1"/>
    <property type="molecule type" value="Genomic_DNA"/>
</dbReference>
<sequence length="109" mass="13077">MIRQARPSAASATAFQPCASSSAISTRRWAGMCPRAGRDILRRRSVEPRVEMKARPVRSRGRRRGWPRRRLWRRRVRRRLRMMTRRSSLRTVSRRRWLMTRKSELGVDF</sequence>